<evidence type="ECO:0008006" key="4">
    <source>
        <dbReference type="Google" id="ProtNLM"/>
    </source>
</evidence>
<keyword evidence="1" id="KW-0812">Transmembrane</keyword>
<dbReference type="Proteomes" id="UP000239297">
    <property type="component" value="Unassembled WGS sequence"/>
</dbReference>
<evidence type="ECO:0000313" key="2">
    <source>
        <dbReference type="EMBL" id="PPB48824.1"/>
    </source>
</evidence>
<dbReference type="Pfam" id="PF09656">
    <property type="entry name" value="PGPGW"/>
    <property type="match status" value="1"/>
</dbReference>
<comment type="caution">
    <text evidence="2">The sequence shown here is derived from an EMBL/GenBank/DDBJ whole genome shotgun (WGS) entry which is preliminary data.</text>
</comment>
<gene>
    <name evidence="2" type="ORF">C4K88_12210</name>
</gene>
<organism evidence="2 3">
    <name type="scientific">Arthrobacter pityocampae</name>
    <dbReference type="NCBI Taxonomy" id="547334"/>
    <lineage>
        <taxon>Bacteria</taxon>
        <taxon>Bacillati</taxon>
        <taxon>Actinomycetota</taxon>
        <taxon>Actinomycetes</taxon>
        <taxon>Micrococcales</taxon>
        <taxon>Micrococcaceae</taxon>
        <taxon>Arthrobacter</taxon>
    </lineage>
</organism>
<feature type="transmembrane region" description="Helical" evidence="1">
    <location>
        <begin position="80"/>
        <end position="99"/>
    </location>
</feature>
<sequence length="160" mass="17552">MAAKGRIPGWVHRTGAEVIGWSLVVLGLAALVLPGPGLLMVAGGLAVLSRHYHWARRYLTPLKENAFHAAALGVKTIPRITASCMSSFVIMALGVVWIMEPATPAWWFFADKWWLFGGTGTGVSLLLSSMIALTLIVYSVRRFRGRPIPPRPSIIPRRPR</sequence>
<feature type="transmembrane region" description="Helical" evidence="1">
    <location>
        <begin position="20"/>
        <end position="48"/>
    </location>
</feature>
<keyword evidence="1" id="KW-0472">Membrane</keyword>
<dbReference type="OrthoDB" id="4774258at2"/>
<keyword evidence="3" id="KW-1185">Reference proteome</keyword>
<dbReference type="EMBL" id="PRKW01000005">
    <property type="protein sequence ID" value="PPB48824.1"/>
    <property type="molecule type" value="Genomic_DNA"/>
</dbReference>
<reference evidence="2 3" key="1">
    <citation type="journal article" date="2014" name="Int. J. Syst. Evol. Microbiol.">
        <title>Arthrobacter pityocampae sp. nov., isolated from Thaumetopoea pityocampa (Lep., Thaumetopoeidae).</title>
        <authorList>
            <person name="Ince I.A."/>
            <person name="Demirbag Z."/>
            <person name="Kati H."/>
        </authorList>
    </citation>
    <scope>NUCLEOTIDE SEQUENCE [LARGE SCALE GENOMIC DNA]</scope>
    <source>
        <strain evidence="2 3">Tp2</strain>
    </source>
</reference>
<name>A0A2S5IW94_9MICC</name>
<protein>
    <recommendedName>
        <fullName evidence="4">TIGR02611 family protein</fullName>
    </recommendedName>
</protein>
<dbReference type="RefSeq" id="WP_104122226.1">
    <property type="nucleotide sequence ID" value="NZ_JBHOFP010000003.1"/>
</dbReference>
<accession>A0A2S5IW94</accession>
<feature type="transmembrane region" description="Helical" evidence="1">
    <location>
        <begin position="114"/>
        <end position="138"/>
    </location>
</feature>
<evidence type="ECO:0000256" key="1">
    <source>
        <dbReference type="SAM" id="Phobius"/>
    </source>
</evidence>
<dbReference type="InterPro" id="IPR019099">
    <property type="entry name" value="Uncharacterised_PGPGW_TM"/>
</dbReference>
<keyword evidence="1" id="KW-1133">Transmembrane helix</keyword>
<dbReference type="AlphaFoldDB" id="A0A2S5IW94"/>
<evidence type="ECO:0000313" key="3">
    <source>
        <dbReference type="Proteomes" id="UP000239297"/>
    </source>
</evidence>
<proteinExistence type="predicted"/>